<feature type="transmembrane region" description="Helical" evidence="1">
    <location>
        <begin position="50"/>
        <end position="68"/>
    </location>
</feature>
<evidence type="ECO:0000313" key="3">
    <source>
        <dbReference type="EMBL" id="MBI1685247.1"/>
    </source>
</evidence>
<feature type="signal peptide" evidence="2">
    <location>
        <begin position="1"/>
        <end position="34"/>
    </location>
</feature>
<keyword evidence="2" id="KW-0732">Signal</keyword>
<keyword evidence="1" id="KW-1133">Transmembrane helix</keyword>
<organism evidence="3 4">
    <name type="scientific">Caulobacter hibisci</name>
    <dbReference type="NCBI Taxonomy" id="2035993"/>
    <lineage>
        <taxon>Bacteria</taxon>
        <taxon>Pseudomonadati</taxon>
        <taxon>Pseudomonadota</taxon>
        <taxon>Alphaproteobacteria</taxon>
        <taxon>Caulobacterales</taxon>
        <taxon>Caulobacteraceae</taxon>
        <taxon>Caulobacter</taxon>
    </lineage>
</organism>
<gene>
    <name evidence="3" type="ORF">I4Q42_16375</name>
</gene>
<evidence type="ECO:0000256" key="1">
    <source>
        <dbReference type="SAM" id="Phobius"/>
    </source>
</evidence>
<evidence type="ECO:0008006" key="5">
    <source>
        <dbReference type="Google" id="ProtNLM"/>
    </source>
</evidence>
<keyword evidence="4" id="KW-1185">Reference proteome</keyword>
<dbReference type="Proteomes" id="UP000639859">
    <property type="component" value="Unassembled WGS sequence"/>
</dbReference>
<dbReference type="RefSeq" id="WP_198577146.1">
    <property type="nucleotide sequence ID" value="NZ_JADWOX010000011.1"/>
</dbReference>
<evidence type="ECO:0000313" key="4">
    <source>
        <dbReference type="Proteomes" id="UP000639859"/>
    </source>
</evidence>
<sequence>MAVKSIKTVGVAAAKTLGVLAAVTLVAASTQASAQDWRRHRNHGRDSGDVAAAAIVGGIVGLAIGSSINNDRPRHSRPAYGYGYGYDYPPPPPPRYYGRGYGYDDGPRRYREDCWTTRDYDRRSGAVYERTVCR</sequence>
<comment type="caution">
    <text evidence="3">The sequence shown here is derived from an EMBL/GenBank/DDBJ whole genome shotgun (WGS) entry which is preliminary data.</text>
</comment>
<name>A0ABS0T036_9CAUL</name>
<accession>A0ABS0T036</accession>
<keyword evidence="1" id="KW-0812">Transmembrane</keyword>
<dbReference type="EMBL" id="JADWOX010000011">
    <property type="protein sequence ID" value="MBI1685247.1"/>
    <property type="molecule type" value="Genomic_DNA"/>
</dbReference>
<protein>
    <recommendedName>
        <fullName evidence="5">17 kDa surface antigen</fullName>
    </recommendedName>
</protein>
<keyword evidence="1" id="KW-0472">Membrane</keyword>
<reference evidence="3 4" key="1">
    <citation type="submission" date="2020-11" db="EMBL/GenBank/DDBJ databases">
        <title>genome sequence of strain KACC 18849.</title>
        <authorList>
            <person name="Gao J."/>
            <person name="Zhang X."/>
        </authorList>
    </citation>
    <scope>NUCLEOTIDE SEQUENCE [LARGE SCALE GENOMIC DNA]</scope>
    <source>
        <strain evidence="3 4">KACC 18849</strain>
    </source>
</reference>
<evidence type="ECO:0000256" key="2">
    <source>
        <dbReference type="SAM" id="SignalP"/>
    </source>
</evidence>
<proteinExistence type="predicted"/>
<feature type="chain" id="PRO_5046815957" description="17 kDa surface antigen" evidence="2">
    <location>
        <begin position="35"/>
        <end position="134"/>
    </location>
</feature>